<dbReference type="AlphaFoldDB" id="A0A388LXC8"/>
<dbReference type="Gramene" id="GBG86974">
    <property type="protein sequence ID" value="GBG86974"/>
    <property type="gene ID" value="CBR_g44428"/>
</dbReference>
<proteinExistence type="predicted"/>
<dbReference type="SUPFAM" id="SSF101898">
    <property type="entry name" value="NHL repeat"/>
    <property type="match status" value="1"/>
</dbReference>
<feature type="region of interest" description="Disordered" evidence="1">
    <location>
        <begin position="388"/>
        <end position="408"/>
    </location>
</feature>
<protein>
    <submittedName>
        <fullName evidence="2">Uncharacterized protein</fullName>
    </submittedName>
</protein>
<comment type="caution">
    <text evidence="2">The sequence shown here is derived from an EMBL/GenBank/DDBJ whole genome shotgun (WGS) entry which is preliminary data.</text>
</comment>
<sequence>MKAPFVKGSDETGMECKAVVRNILFDLTASKLFYILDQICSTDGQMTKPIRRLLSFYASVLGAQAVEEGRLISTWWAGSDGTGPQVLSATCQDHKCTLYMDLASGMTLSKSGSQLIVSGYHSATPPGSWLTTVNTETGERSYVRVQLDFATGIALDPDMTTLFVATGLVLPPRILSSPVTFDKNGDLPSQGLSTPSPLFMFDQFQEWETSSIYFGPHSFPSDGRCLYFVDRKPGGSVWALNRSSNAVNLVAGSGLTPQVLPLIASPSNVSSGNGSSSNSKIVMSNALNVSFGQLCDLAVTEDGLIIFVSEIDTGLVRWIELGTPCGFGRRATDVIRYLPRPGSAVYGLAIGTYGKGLVLLLGTDDGHVFQLSINRSALDPSNNPYAYELPGSSSAPDPDRSHAYPSLSSPLARPGFSDKNEAPRIGLVVSLVVGISLLSLLLFFGIGATVC</sequence>
<evidence type="ECO:0000256" key="1">
    <source>
        <dbReference type="SAM" id="MobiDB-lite"/>
    </source>
</evidence>
<organism evidence="2 3">
    <name type="scientific">Chara braunii</name>
    <name type="common">Braun's stonewort</name>
    <dbReference type="NCBI Taxonomy" id="69332"/>
    <lineage>
        <taxon>Eukaryota</taxon>
        <taxon>Viridiplantae</taxon>
        <taxon>Streptophyta</taxon>
        <taxon>Charophyceae</taxon>
        <taxon>Charales</taxon>
        <taxon>Characeae</taxon>
        <taxon>Chara</taxon>
    </lineage>
</organism>
<reference evidence="2 3" key="1">
    <citation type="journal article" date="2018" name="Cell">
        <title>The Chara Genome: Secondary Complexity and Implications for Plant Terrestrialization.</title>
        <authorList>
            <person name="Nishiyama T."/>
            <person name="Sakayama H."/>
            <person name="Vries J.D."/>
            <person name="Buschmann H."/>
            <person name="Saint-Marcoux D."/>
            <person name="Ullrich K.K."/>
            <person name="Haas F.B."/>
            <person name="Vanderstraeten L."/>
            <person name="Becker D."/>
            <person name="Lang D."/>
            <person name="Vosolsobe S."/>
            <person name="Rombauts S."/>
            <person name="Wilhelmsson P.K.I."/>
            <person name="Janitza P."/>
            <person name="Kern R."/>
            <person name="Heyl A."/>
            <person name="Rumpler F."/>
            <person name="Villalobos L.I.A.C."/>
            <person name="Clay J.M."/>
            <person name="Skokan R."/>
            <person name="Toyoda A."/>
            <person name="Suzuki Y."/>
            <person name="Kagoshima H."/>
            <person name="Schijlen E."/>
            <person name="Tajeshwar N."/>
            <person name="Catarino B."/>
            <person name="Hetherington A.J."/>
            <person name="Saltykova A."/>
            <person name="Bonnot C."/>
            <person name="Breuninger H."/>
            <person name="Symeonidi A."/>
            <person name="Radhakrishnan G.V."/>
            <person name="Van Nieuwerburgh F."/>
            <person name="Deforce D."/>
            <person name="Chang C."/>
            <person name="Karol K.G."/>
            <person name="Hedrich R."/>
            <person name="Ulvskov P."/>
            <person name="Glockner G."/>
            <person name="Delwiche C.F."/>
            <person name="Petrasek J."/>
            <person name="Van de Peer Y."/>
            <person name="Friml J."/>
            <person name="Beilby M."/>
            <person name="Dolan L."/>
            <person name="Kohara Y."/>
            <person name="Sugano S."/>
            <person name="Fujiyama A."/>
            <person name="Delaux P.-M."/>
            <person name="Quint M."/>
            <person name="TheiBen G."/>
            <person name="Hagemann M."/>
            <person name="Harholt J."/>
            <person name="Dunand C."/>
            <person name="Zachgo S."/>
            <person name="Langdale J."/>
            <person name="Maumus F."/>
            <person name="Straeten D.V.D."/>
            <person name="Gould S.B."/>
            <person name="Rensing S.A."/>
        </authorList>
    </citation>
    <scope>NUCLEOTIDE SEQUENCE [LARGE SCALE GENOMIC DNA]</scope>
    <source>
        <strain evidence="2 3">S276</strain>
    </source>
</reference>
<keyword evidence="3" id="KW-1185">Reference proteome</keyword>
<dbReference type="EMBL" id="BFEA01000589">
    <property type="protein sequence ID" value="GBG86974.1"/>
    <property type="molecule type" value="Genomic_DNA"/>
</dbReference>
<name>A0A388LXC8_CHABU</name>
<evidence type="ECO:0000313" key="2">
    <source>
        <dbReference type="EMBL" id="GBG86974.1"/>
    </source>
</evidence>
<dbReference type="Proteomes" id="UP000265515">
    <property type="component" value="Unassembled WGS sequence"/>
</dbReference>
<gene>
    <name evidence="2" type="ORF">CBR_g44428</name>
</gene>
<accession>A0A388LXC8</accession>
<evidence type="ECO:0000313" key="3">
    <source>
        <dbReference type="Proteomes" id="UP000265515"/>
    </source>
</evidence>